<accession>A0A8E2RZ76</accession>
<organism evidence="1 2">
    <name type="scientific">Burkholderia multivorans</name>
    <dbReference type="NCBI Taxonomy" id="87883"/>
    <lineage>
        <taxon>Bacteria</taxon>
        <taxon>Pseudomonadati</taxon>
        <taxon>Pseudomonadota</taxon>
        <taxon>Betaproteobacteria</taxon>
        <taxon>Burkholderiales</taxon>
        <taxon>Burkholderiaceae</taxon>
        <taxon>Burkholderia</taxon>
        <taxon>Burkholderia cepacia complex</taxon>
    </lineage>
</organism>
<dbReference type="Proteomes" id="UP000237686">
    <property type="component" value="Unassembled WGS sequence"/>
</dbReference>
<protein>
    <submittedName>
        <fullName evidence="1">Uncharacterized protein</fullName>
    </submittedName>
</protein>
<proteinExistence type="predicted"/>
<dbReference type="AlphaFoldDB" id="A0A8E2RZ76"/>
<reference evidence="1 2" key="1">
    <citation type="submission" date="2018-03" db="EMBL/GenBank/DDBJ databases">
        <authorList>
            <person name="Nguyen K."/>
            <person name="Fouts D."/>
            <person name="Sutton G."/>
        </authorList>
    </citation>
    <scope>NUCLEOTIDE SEQUENCE [LARGE SCALE GENOMIC DNA]</scope>
    <source>
        <strain evidence="1 2">AU17135</strain>
    </source>
</reference>
<comment type="caution">
    <text evidence="1">The sequence shown here is derived from an EMBL/GenBank/DDBJ whole genome shotgun (WGS) entry which is preliminary data.</text>
</comment>
<dbReference type="EMBL" id="PVFZ01000037">
    <property type="protein sequence ID" value="PRF23382.1"/>
    <property type="molecule type" value="Genomic_DNA"/>
</dbReference>
<gene>
    <name evidence="1" type="ORF">C6P98_13775</name>
</gene>
<sequence length="59" mass="7187">MTSLLRREWEANVPAKWRETGDASWRVDRCRHGRPNRITRCIDARRCNKWFHRKYSIGS</sequence>
<evidence type="ECO:0000313" key="1">
    <source>
        <dbReference type="EMBL" id="PRF23382.1"/>
    </source>
</evidence>
<name>A0A8E2RZ76_9BURK</name>
<evidence type="ECO:0000313" key="2">
    <source>
        <dbReference type="Proteomes" id="UP000237686"/>
    </source>
</evidence>